<gene>
    <name evidence="2" type="ORF">DILT_LOCUS1799</name>
</gene>
<accession>A0A3P6QP94</accession>
<feature type="non-terminal residue" evidence="2">
    <location>
        <position position="1"/>
    </location>
</feature>
<proteinExistence type="predicted"/>
<evidence type="ECO:0000313" key="3">
    <source>
        <dbReference type="Proteomes" id="UP000281553"/>
    </source>
</evidence>
<protein>
    <submittedName>
        <fullName evidence="2">Uncharacterized protein</fullName>
    </submittedName>
</protein>
<dbReference type="EMBL" id="UYRU01014910">
    <property type="protein sequence ID" value="VDK50619.1"/>
    <property type="molecule type" value="Genomic_DNA"/>
</dbReference>
<organism evidence="2 3">
    <name type="scientific">Dibothriocephalus latus</name>
    <name type="common">Fish tapeworm</name>
    <name type="synonym">Diphyllobothrium latum</name>
    <dbReference type="NCBI Taxonomy" id="60516"/>
    <lineage>
        <taxon>Eukaryota</taxon>
        <taxon>Metazoa</taxon>
        <taxon>Spiralia</taxon>
        <taxon>Lophotrochozoa</taxon>
        <taxon>Platyhelminthes</taxon>
        <taxon>Cestoda</taxon>
        <taxon>Eucestoda</taxon>
        <taxon>Diphyllobothriidea</taxon>
        <taxon>Diphyllobothriidae</taxon>
        <taxon>Dibothriocephalus</taxon>
    </lineage>
</organism>
<name>A0A3P6QP94_DIBLA</name>
<feature type="region of interest" description="Disordered" evidence="1">
    <location>
        <begin position="1"/>
        <end position="55"/>
    </location>
</feature>
<sequence length="81" mass="8570">GGGPPPPPSHQYARDPAVGVPPPPTPPGYGTMGWRPQGGTPPRAPFPSNSSYSQRMPPVGEYRPLLNNLLCRFHVPSSVVS</sequence>
<keyword evidence="3" id="KW-1185">Reference proteome</keyword>
<reference evidence="2 3" key="1">
    <citation type="submission" date="2018-11" db="EMBL/GenBank/DDBJ databases">
        <authorList>
            <consortium name="Pathogen Informatics"/>
        </authorList>
    </citation>
    <scope>NUCLEOTIDE SEQUENCE [LARGE SCALE GENOMIC DNA]</scope>
</reference>
<evidence type="ECO:0000313" key="2">
    <source>
        <dbReference type="EMBL" id="VDK50619.1"/>
    </source>
</evidence>
<evidence type="ECO:0000256" key="1">
    <source>
        <dbReference type="SAM" id="MobiDB-lite"/>
    </source>
</evidence>
<dbReference type="AlphaFoldDB" id="A0A3P6QP94"/>
<dbReference type="Proteomes" id="UP000281553">
    <property type="component" value="Unassembled WGS sequence"/>
</dbReference>